<evidence type="ECO:0000256" key="1">
    <source>
        <dbReference type="ARBA" id="ARBA00023172"/>
    </source>
</evidence>
<dbReference type="Gene3D" id="1.10.443.10">
    <property type="entry name" value="Intergrase catalytic core"/>
    <property type="match status" value="1"/>
</dbReference>
<dbReference type="Pfam" id="PF00589">
    <property type="entry name" value="Phage_integrase"/>
    <property type="match status" value="1"/>
</dbReference>
<dbReference type="InterPro" id="IPR050090">
    <property type="entry name" value="Tyrosine_recombinase_XerCD"/>
</dbReference>
<accession>A0A537JEY1</accession>
<dbReference type="PANTHER" id="PTHR30349:SF64">
    <property type="entry name" value="PROPHAGE INTEGRASE INTD-RELATED"/>
    <property type="match status" value="1"/>
</dbReference>
<evidence type="ECO:0000313" key="3">
    <source>
        <dbReference type="EMBL" id="TMI82117.1"/>
    </source>
</evidence>
<proteinExistence type="predicted"/>
<feature type="non-terminal residue" evidence="3">
    <location>
        <position position="1"/>
    </location>
</feature>
<dbReference type="PROSITE" id="PS51898">
    <property type="entry name" value="TYR_RECOMBINASE"/>
    <property type="match status" value="1"/>
</dbReference>
<dbReference type="Proteomes" id="UP000320048">
    <property type="component" value="Unassembled WGS sequence"/>
</dbReference>
<organism evidence="3 4">
    <name type="scientific">Candidatus Segetimicrobium genomatis</name>
    <dbReference type="NCBI Taxonomy" id="2569760"/>
    <lineage>
        <taxon>Bacteria</taxon>
        <taxon>Bacillati</taxon>
        <taxon>Candidatus Sysuimicrobiota</taxon>
        <taxon>Candidatus Sysuimicrobiia</taxon>
        <taxon>Candidatus Sysuimicrobiales</taxon>
        <taxon>Candidatus Segetimicrobiaceae</taxon>
        <taxon>Candidatus Segetimicrobium</taxon>
    </lineage>
</organism>
<reference evidence="3 4" key="1">
    <citation type="journal article" date="2019" name="Nat. Microbiol.">
        <title>Mediterranean grassland soil C-N compound turnover is dependent on rainfall and depth, and is mediated by genomically divergent microorganisms.</title>
        <authorList>
            <person name="Diamond S."/>
            <person name="Andeer P.F."/>
            <person name="Li Z."/>
            <person name="Crits-Christoph A."/>
            <person name="Burstein D."/>
            <person name="Anantharaman K."/>
            <person name="Lane K.R."/>
            <person name="Thomas B.C."/>
            <person name="Pan C."/>
            <person name="Northen T.R."/>
            <person name="Banfield J.F."/>
        </authorList>
    </citation>
    <scope>NUCLEOTIDE SEQUENCE [LARGE SCALE GENOMIC DNA]</scope>
    <source>
        <strain evidence="3">NP_7</strain>
    </source>
</reference>
<protein>
    <submittedName>
        <fullName evidence="3">Site-specific integrase</fullName>
    </submittedName>
</protein>
<dbReference type="InterPro" id="IPR002104">
    <property type="entry name" value="Integrase_catalytic"/>
</dbReference>
<dbReference type="CDD" id="cd01189">
    <property type="entry name" value="INT_ICEBs1_C_like"/>
    <property type="match status" value="1"/>
</dbReference>
<dbReference type="GO" id="GO:0006310">
    <property type="term" value="P:DNA recombination"/>
    <property type="evidence" value="ECO:0007669"/>
    <property type="project" value="UniProtKB-KW"/>
</dbReference>
<dbReference type="InterPro" id="IPR013762">
    <property type="entry name" value="Integrase-like_cat_sf"/>
</dbReference>
<dbReference type="GO" id="GO:0003677">
    <property type="term" value="F:DNA binding"/>
    <property type="evidence" value="ECO:0007669"/>
    <property type="project" value="InterPro"/>
</dbReference>
<dbReference type="EMBL" id="VBAO01000142">
    <property type="protein sequence ID" value="TMI82117.1"/>
    <property type="molecule type" value="Genomic_DNA"/>
</dbReference>
<evidence type="ECO:0000313" key="4">
    <source>
        <dbReference type="Proteomes" id="UP000320048"/>
    </source>
</evidence>
<keyword evidence="1" id="KW-0233">DNA recombination</keyword>
<dbReference type="GO" id="GO:0015074">
    <property type="term" value="P:DNA integration"/>
    <property type="evidence" value="ECO:0007669"/>
    <property type="project" value="InterPro"/>
</dbReference>
<dbReference type="SUPFAM" id="SSF56349">
    <property type="entry name" value="DNA breaking-rejoining enzymes"/>
    <property type="match status" value="1"/>
</dbReference>
<name>A0A537JEY1_9BACT</name>
<dbReference type="InterPro" id="IPR011010">
    <property type="entry name" value="DNA_brk_join_enz"/>
</dbReference>
<evidence type="ECO:0000259" key="2">
    <source>
        <dbReference type="PROSITE" id="PS51898"/>
    </source>
</evidence>
<gene>
    <name evidence="3" type="ORF">E6H04_05435</name>
</gene>
<feature type="domain" description="Tyr recombinase" evidence="2">
    <location>
        <begin position="1"/>
        <end position="90"/>
    </location>
</feature>
<dbReference type="PANTHER" id="PTHR30349">
    <property type="entry name" value="PHAGE INTEGRASE-RELATED"/>
    <property type="match status" value="1"/>
</dbReference>
<dbReference type="AlphaFoldDB" id="A0A537JEY1"/>
<comment type="caution">
    <text evidence="3">The sequence shown here is derived from an EMBL/GenBank/DDBJ whole genome shotgun (WGS) entry which is preliminary data.</text>
</comment>
<sequence length="101" mass="11391">YEDHNLVFCQSNGRPLNSHNVTQRDFRRVIRRAGLPRIRFHDLRHCCATLLLRQGVHPKVVGEQLGHASVGVTLDVYSHVLPGMQEEATQALADRLIGDGR</sequence>